<evidence type="ECO:0000313" key="1">
    <source>
        <dbReference type="EMBL" id="KAF5785282.1"/>
    </source>
</evidence>
<reference evidence="1" key="3">
    <citation type="submission" date="2020-06" db="EMBL/GenBank/DDBJ databases">
        <title>Helianthus annuus Genome sequencing and assembly Release 2.</title>
        <authorList>
            <person name="Gouzy J."/>
            <person name="Langlade N."/>
            <person name="Munos S."/>
        </authorList>
    </citation>
    <scope>NUCLEOTIDE SEQUENCE</scope>
    <source>
        <tissue evidence="1">Leaves</tissue>
    </source>
</reference>
<dbReference type="Proteomes" id="UP000215914">
    <property type="component" value="Chromosome 7"/>
</dbReference>
<accession>A0A251UAM1</accession>
<dbReference type="Gene3D" id="2.40.50.140">
    <property type="entry name" value="Nucleic acid-binding proteins"/>
    <property type="match status" value="1"/>
</dbReference>
<dbReference type="EMBL" id="CM007896">
    <property type="protein sequence ID" value="OTG20400.1"/>
    <property type="molecule type" value="Genomic_DNA"/>
</dbReference>
<reference evidence="2" key="2">
    <citation type="submission" date="2017-02" db="EMBL/GenBank/DDBJ databases">
        <title>Sunflower complete genome.</title>
        <authorList>
            <person name="Langlade N."/>
            <person name="Munos S."/>
        </authorList>
    </citation>
    <scope>NUCLEOTIDE SEQUENCE [LARGE SCALE GENOMIC DNA]</scope>
    <source>
        <tissue evidence="2">Leaves</tissue>
    </source>
</reference>
<protein>
    <submittedName>
        <fullName evidence="1">Nucleic acid-binding protein</fullName>
    </submittedName>
    <submittedName>
        <fullName evidence="2">Putative nucleic acid-binding, OB-fold protein</fullName>
    </submittedName>
</protein>
<reference evidence="1 3" key="1">
    <citation type="journal article" date="2017" name="Nature">
        <title>The sunflower genome provides insights into oil metabolism, flowering and Asterid evolution.</title>
        <authorList>
            <person name="Badouin H."/>
            <person name="Gouzy J."/>
            <person name="Grassa C.J."/>
            <person name="Murat F."/>
            <person name="Staton S.E."/>
            <person name="Cottret L."/>
            <person name="Lelandais-Briere C."/>
            <person name="Owens G.L."/>
            <person name="Carrere S."/>
            <person name="Mayjonade B."/>
            <person name="Legrand L."/>
            <person name="Gill N."/>
            <person name="Kane N.C."/>
            <person name="Bowers J.E."/>
            <person name="Hubner S."/>
            <person name="Bellec A."/>
            <person name="Berard A."/>
            <person name="Berges H."/>
            <person name="Blanchet N."/>
            <person name="Boniface M.C."/>
            <person name="Brunel D."/>
            <person name="Catrice O."/>
            <person name="Chaidir N."/>
            <person name="Claudel C."/>
            <person name="Donnadieu C."/>
            <person name="Faraut T."/>
            <person name="Fievet G."/>
            <person name="Helmstetter N."/>
            <person name="King M."/>
            <person name="Knapp S.J."/>
            <person name="Lai Z."/>
            <person name="Le Paslier M.C."/>
            <person name="Lippi Y."/>
            <person name="Lorenzon L."/>
            <person name="Mandel J.R."/>
            <person name="Marage G."/>
            <person name="Marchand G."/>
            <person name="Marquand E."/>
            <person name="Bret-Mestries E."/>
            <person name="Morien E."/>
            <person name="Nambeesan S."/>
            <person name="Nguyen T."/>
            <person name="Pegot-Espagnet P."/>
            <person name="Pouilly N."/>
            <person name="Raftis F."/>
            <person name="Sallet E."/>
            <person name="Schiex T."/>
            <person name="Thomas J."/>
            <person name="Vandecasteele C."/>
            <person name="Vares D."/>
            <person name="Vear F."/>
            <person name="Vautrin S."/>
            <person name="Crespi M."/>
            <person name="Mangin B."/>
            <person name="Burke J.M."/>
            <person name="Salse J."/>
            <person name="Munos S."/>
            <person name="Vincourt P."/>
            <person name="Rieseberg L.H."/>
            <person name="Langlade N.B."/>
        </authorList>
    </citation>
    <scope>NUCLEOTIDE SEQUENCE [LARGE SCALE GENOMIC DNA]</scope>
    <source>
        <strain evidence="3">cv. SF193</strain>
        <tissue evidence="1">Leaves</tissue>
    </source>
</reference>
<dbReference type="Gramene" id="mRNA:HanXRQr2_Chr10g0426801">
    <property type="protein sequence ID" value="mRNA:HanXRQr2_Chr10g0426801"/>
    <property type="gene ID" value="HanXRQr2_Chr10g0426801"/>
</dbReference>
<evidence type="ECO:0000313" key="2">
    <source>
        <dbReference type="EMBL" id="OTG20400.1"/>
    </source>
</evidence>
<gene>
    <name evidence="2" type="ORF">HannXRQ_Chr07g0192651</name>
    <name evidence="1" type="ORF">HanXRQr2_Chr10g0426801</name>
</gene>
<sequence length="66" mass="7960">MENVDRITLLNDIDVLTTNYTIKVKIVSLWRKKMRDNERETYRIDMILMDEKQNSSFLHAQAIFKI</sequence>
<dbReference type="AlphaFoldDB" id="A0A251UAM1"/>
<dbReference type="InParanoid" id="A0A251UAM1"/>
<organism evidence="2 3">
    <name type="scientific">Helianthus annuus</name>
    <name type="common">Common sunflower</name>
    <dbReference type="NCBI Taxonomy" id="4232"/>
    <lineage>
        <taxon>Eukaryota</taxon>
        <taxon>Viridiplantae</taxon>
        <taxon>Streptophyta</taxon>
        <taxon>Embryophyta</taxon>
        <taxon>Tracheophyta</taxon>
        <taxon>Spermatophyta</taxon>
        <taxon>Magnoliopsida</taxon>
        <taxon>eudicotyledons</taxon>
        <taxon>Gunneridae</taxon>
        <taxon>Pentapetalae</taxon>
        <taxon>asterids</taxon>
        <taxon>campanulids</taxon>
        <taxon>Asterales</taxon>
        <taxon>Asteraceae</taxon>
        <taxon>Asteroideae</taxon>
        <taxon>Heliantheae alliance</taxon>
        <taxon>Heliantheae</taxon>
        <taxon>Helianthus</taxon>
    </lineage>
</organism>
<evidence type="ECO:0000313" key="3">
    <source>
        <dbReference type="Proteomes" id="UP000215914"/>
    </source>
</evidence>
<dbReference type="EMBL" id="MNCJ02000325">
    <property type="protein sequence ID" value="KAF5785282.1"/>
    <property type="molecule type" value="Genomic_DNA"/>
</dbReference>
<dbReference type="SUPFAM" id="SSF50249">
    <property type="entry name" value="Nucleic acid-binding proteins"/>
    <property type="match status" value="1"/>
</dbReference>
<keyword evidence="3" id="KW-1185">Reference proteome</keyword>
<proteinExistence type="predicted"/>
<name>A0A251UAM1_HELAN</name>
<dbReference type="InterPro" id="IPR012340">
    <property type="entry name" value="NA-bd_OB-fold"/>
</dbReference>